<organism evidence="2 3">
    <name type="scientific">Muricoccus pecuniae</name>
    <dbReference type="NCBI Taxonomy" id="693023"/>
    <lineage>
        <taxon>Bacteria</taxon>
        <taxon>Pseudomonadati</taxon>
        <taxon>Pseudomonadota</taxon>
        <taxon>Alphaproteobacteria</taxon>
        <taxon>Acetobacterales</taxon>
        <taxon>Roseomonadaceae</taxon>
        <taxon>Muricoccus</taxon>
    </lineage>
</organism>
<keyword evidence="3" id="KW-1185">Reference proteome</keyword>
<dbReference type="EMBL" id="JACIJD010000028">
    <property type="protein sequence ID" value="MBB5696048.1"/>
    <property type="molecule type" value="Genomic_DNA"/>
</dbReference>
<accession>A0A840Y4J6</accession>
<proteinExistence type="predicted"/>
<feature type="region of interest" description="Disordered" evidence="1">
    <location>
        <begin position="1"/>
        <end position="66"/>
    </location>
</feature>
<evidence type="ECO:0000313" key="2">
    <source>
        <dbReference type="EMBL" id="MBB5696048.1"/>
    </source>
</evidence>
<dbReference type="RefSeq" id="WP_184521154.1">
    <property type="nucleotide sequence ID" value="NZ_JACIJD010000028.1"/>
</dbReference>
<evidence type="ECO:0000256" key="1">
    <source>
        <dbReference type="SAM" id="MobiDB-lite"/>
    </source>
</evidence>
<evidence type="ECO:0000313" key="3">
    <source>
        <dbReference type="Proteomes" id="UP000580654"/>
    </source>
</evidence>
<comment type="caution">
    <text evidence="2">The sequence shown here is derived from an EMBL/GenBank/DDBJ whole genome shotgun (WGS) entry which is preliminary data.</text>
</comment>
<sequence>MAIAEPKEVKTARAKVRAKEAGAWDKVEAAGRTARQAEGAQASKATTKASSDDTDEKAKKRQGMTA</sequence>
<dbReference type="AlphaFoldDB" id="A0A840Y4J6"/>
<protein>
    <submittedName>
        <fullName evidence="2">Uncharacterized protein</fullName>
    </submittedName>
</protein>
<dbReference type="Proteomes" id="UP000580654">
    <property type="component" value="Unassembled WGS sequence"/>
</dbReference>
<gene>
    <name evidence="2" type="ORF">FHS87_004116</name>
</gene>
<reference evidence="2 3" key="1">
    <citation type="submission" date="2020-08" db="EMBL/GenBank/DDBJ databases">
        <title>Genomic Encyclopedia of Type Strains, Phase IV (KMG-IV): sequencing the most valuable type-strain genomes for metagenomic binning, comparative biology and taxonomic classification.</title>
        <authorList>
            <person name="Goeker M."/>
        </authorList>
    </citation>
    <scope>NUCLEOTIDE SEQUENCE [LARGE SCALE GENOMIC DNA]</scope>
    <source>
        <strain evidence="2 3">DSM 25622</strain>
    </source>
</reference>
<name>A0A840Y4J6_9PROT</name>
<feature type="compositionally biased region" description="Basic and acidic residues" evidence="1">
    <location>
        <begin position="1"/>
        <end position="29"/>
    </location>
</feature>